<dbReference type="OrthoDB" id="9776552at2"/>
<organism evidence="17 18">
    <name type="scientific">Paenibacillus catalpae</name>
    <dbReference type="NCBI Taxonomy" id="1045775"/>
    <lineage>
        <taxon>Bacteria</taxon>
        <taxon>Bacillati</taxon>
        <taxon>Bacillota</taxon>
        <taxon>Bacilli</taxon>
        <taxon>Bacillales</taxon>
        <taxon>Paenibacillaceae</taxon>
        <taxon>Paenibacillus</taxon>
    </lineage>
</organism>
<protein>
    <recommendedName>
        <fullName evidence="3">histidine kinase</fullName>
        <ecNumber evidence="3">2.7.13.3</ecNumber>
    </recommendedName>
</protein>
<dbReference type="InterPro" id="IPR004358">
    <property type="entry name" value="Sig_transdc_His_kin-like_C"/>
</dbReference>
<evidence type="ECO:0000256" key="9">
    <source>
        <dbReference type="ARBA" id="ARBA00022777"/>
    </source>
</evidence>
<dbReference type="GO" id="GO:0005886">
    <property type="term" value="C:plasma membrane"/>
    <property type="evidence" value="ECO:0007669"/>
    <property type="project" value="UniProtKB-SubCell"/>
</dbReference>
<dbReference type="InterPro" id="IPR036890">
    <property type="entry name" value="HATPase_C_sf"/>
</dbReference>
<evidence type="ECO:0000256" key="12">
    <source>
        <dbReference type="ARBA" id="ARBA00023012"/>
    </source>
</evidence>
<evidence type="ECO:0000259" key="16">
    <source>
        <dbReference type="PROSITE" id="PS50885"/>
    </source>
</evidence>
<evidence type="ECO:0000256" key="13">
    <source>
        <dbReference type="ARBA" id="ARBA00023136"/>
    </source>
</evidence>
<name>A0A1I2FWN8_9BACL</name>
<dbReference type="EMBL" id="FOMT01000005">
    <property type="protein sequence ID" value="SFF08831.1"/>
    <property type="molecule type" value="Genomic_DNA"/>
</dbReference>
<accession>A0A1I2FWN8</accession>
<evidence type="ECO:0000256" key="5">
    <source>
        <dbReference type="ARBA" id="ARBA00022553"/>
    </source>
</evidence>
<keyword evidence="18" id="KW-1185">Reference proteome</keyword>
<keyword evidence="8" id="KW-0547">Nucleotide-binding</keyword>
<feature type="domain" description="Histidine kinase" evidence="15">
    <location>
        <begin position="463"/>
        <end position="573"/>
    </location>
</feature>
<dbReference type="SMART" id="SM00387">
    <property type="entry name" value="HATPase_c"/>
    <property type="match status" value="1"/>
</dbReference>
<reference evidence="18" key="1">
    <citation type="submission" date="2016-10" db="EMBL/GenBank/DDBJ databases">
        <authorList>
            <person name="Varghese N."/>
            <person name="Submissions S."/>
        </authorList>
    </citation>
    <scope>NUCLEOTIDE SEQUENCE [LARGE SCALE GENOMIC DNA]</scope>
    <source>
        <strain evidence="18">CGMCC 1.10784</strain>
    </source>
</reference>
<proteinExistence type="predicted"/>
<dbReference type="InterPro" id="IPR010559">
    <property type="entry name" value="Sig_transdc_His_kin_internal"/>
</dbReference>
<evidence type="ECO:0000256" key="2">
    <source>
        <dbReference type="ARBA" id="ARBA00004651"/>
    </source>
</evidence>
<feature type="transmembrane region" description="Helical" evidence="14">
    <location>
        <begin position="276"/>
        <end position="296"/>
    </location>
</feature>
<dbReference type="PANTHER" id="PTHR34220">
    <property type="entry name" value="SENSOR HISTIDINE KINASE YPDA"/>
    <property type="match status" value="1"/>
</dbReference>
<feature type="domain" description="HAMP" evidence="16">
    <location>
        <begin position="298"/>
        <end position="353"/>
    </location>
</feature>
<dbReference type="PROSITE" id="PS50109">
    <property type="entry name" value="HIS_KIN"/>
    <property type="match status" value="1"/>
</dbReference>
<dbReference type="Pfam" id="PF06580">
    <property type="entry name" value="His_kinase"/>
    <property type="match status" value="1"/>
</dbReference>
<dbReference type="Gene3D" id="6.10.340.10">
    <property type="match status" value="1"/>
</dbReference>
<keyword evidence="5" id="KW-0597">Phosphoprotein</keyword>
<comment type="subcellular location">
    <subcellularLocation>
        <location evidence="2">Cell membrane</location>
        <topology evidence="2">Multi-pass membrane protein</topology>
    </subcellularLocation>
</comment>
<evidence type="ECO:0000256" key="8">
    <source>
        <dbReference type="ARBA" id="ARBA00022741"/>
    </source>
</evidence>
<dbReference type="PANTHER" id="PTHR34220:SF11">
    <property type="entry name" value="SENSOR PROTEIN KINASE HPTS"/>
    <property type="match status" value="1"/>
</dbReference>
<keyword evidence="10" id="KW-0067">ATP-binding</keyword>
<dbReference type="PRINTS" id="PR00344">
    <property type="entry name" value="BCTRLSENSOR"/>
</dbReference>
<evidence type="ECO:0000256" key="3">
    <source>
        <dbReference type="ARBA" id="ARBA00012438"/>
    </source>
</evidence>
<evidence type="ECO:0000256" key="10">
    <source>
        <dbReference type="ARBA" id="ARBA00022840"/>
    </source>
</evidence>
<evidence type="ECO:0000313" key="18">
    <source>
        <dbReference type="Proteomes" id="UP000198855"/>
    </source>
</evidence>
<keyword evidence="12" id="KW-0902">Two-component regulatory system</keyword>
<dbReference type="Proteomes" id="UP000198855">
    <property type="component" value="Unassembled WGS sequence"/>
</dbReference>
<dbReference type="InterPro" id="IPR003594">
    <property type="entry name" value="HATPase_dom"/>
</dbReference>
<dbReference type="AlphaFoldDB" id="A0A1I2FWN8"/>
<dbReference type="SUPFAM" id="SSF55874">
    <property type="entry name" value="ATPase domain of HSP90 chaperone/DNA topoisomerase II/histidine kinase"/>
    <property type="match status" value="1"/>
</dbReference>
<comment type="catalytic activity">
    <reaction evidence="1">
        <text>ATP + protein L-histidine = ADP + protein N-phospho-L-histidine.</text>
        <dbReference type="EC" id="2.7.13.3"/>
    </reaction>
</comment>
<dbReference type="InterPro" id="IPR003660">
    <property type="entry name" value="HAMP_dom"/>
</dbReference>
<evidence type="ECO:0000256" key="4">
    <source>
        <dbReference type="ARBA" id="ARBA00022475"/>
    </source>
</evidence>
<evidence type="ECO:0000313" key="17">
    <source>
        <dbReference type="EMBL" id="SFF08831.1"/>
    </source>
</evidence>
<dbReference type="GO" id="GO:0000155">
    <property type="term" value="F:phosphorelay sensor kinase activity"/>
    <property type="evidence" value="ECO:0007669"/>
    <property type="project" value="InterPro"/>
</dbReference>
<dbReference type="STRING" id="1045775.SAMN05216378_5050"/>
<evidence type="ECO:0000256" key="14">
    <source>
        <dbReference type="SAM" id="Phobius"/>
    </source>
</evidence>
<dbReference type="InterPro" id="IPR005467">
    <property type="entry name" value="His_kinase_dom"/>
</dbReference>
<sequence>MSIMRKIVLGYVIMIFIPVIAFGYHYYTQIYGNLTQQFVESRQKILEQAYANMKTDFARIQSVHRVLQYNPYLTDYLDGVYDSDADSVYALTRYILPLYTQSMFANPEIESIVIYKMKDQVLPITNLFRDRSMLDPQTEDTVSALKAGQGIWLRADPNVSDPDLIYYQYIYNTQITERIGLLEIRVSNSLIRNFYAAAGVEANWRAILLSGQGNLLTNEAAELDNKTLNLLQSEERNFFINRKTIVNQLKLEPLDVRVVITGQVGDVFRSVKHKEVVLVTIIVLLLIILSIAYYMLASTITKRILRLARHMRTLNDDNLRQLTIQSGKFEKDEIGFLIVAYNSMVKRMDELINHVHRAELRNKEAAYQVLQAQIKPHFLYNTLETIRMVAEANNDKEVADISFWFGKLMRYSLSSARQETVLAKEIEMVSFYMKIHKMRLQSRLTYEINVALDDKRLACPRFLLQPLIENSIVHGASAVLRPVHIRLEAKETEREVTIDISDNGNGIPPEKLLELRERLSRHDDLRKAEEPVGVGLKNVNERVKEYFGGESRLEIISEPGKGTCLRIIIVKRTVTDFEDLDRRRRTFDSERVS</sequence>
<keyword evidence="6" id="KW-0808">Transferase</keyword>
<dbReference type="CDD" id="cd06225">
    <property type="entry name" value="HAMP"/>
    <property type="match status" value="1"/>
</dbReference>
<dbReference type="SMART" id="SM00304">
    <property type="entry name" value="HAMP"/>
    <property type="match status" value="1"/>
</dbReference>
<keyword evidence="7 14" id="KW-0812">Transmembrane</keyword>
<keyword evidence="9 17" id="KW-0418">Kinase</keyword>
<feature type="transmembrane region" description="Helical" evidence="14">
    <location>
        <begin position="7"/>
        <end position="27"/>
    </location>
</feature>
<dbReference type="EC" id="2.7.13.3" evidence="3"/>
<dbReference type="Gene3D" id="3.30.565.10">
    <property type="entry name" value="Histidine kinase-like ATPase, C-terminal domain"/>
    <property type="match status" value="1"/>
</dbReference>
<dbReference type="PROSITE" id="PS50885">
    <property type="entry name" value="HAMP"/>
    <property type="match status" value="1"/>
</dbReference>
<keyword evidence="4" id="KW-1003">Cell membrane</keyword>
<evidence type="ECO:0000256" key="11">
    <source>
        <dbReference type="ARBA" id="ARBA00022989"/>
    </source>
</evidence>
<keyword evidence="13 14" id="KW-0472">Membrane</keyword>
<dbReference type="Pfam" id="PF02518">
    <property type="entry name" value="HATPase_c"/>
    <property type="match status" value="1"/>
</dbReference>
<dbReference type="InterPro" id="IPR050640">
    <property type="entry name" value="Bact_2-comp_sensor_kinase"/>
</dbReference>
<gene>
    <name evidence="17" type="ORF">SAMN05216378_5050</name>
</gene>
<keyword evidence="11 14" id="KW-1133">Transmembrane helix</keyword>
<evidence type="ECO:0000256" key="1">
    <source>
        <dbReference type="ARBA" id="ARBA00000085"/>
    </source>
</evidence>
<evidence type="ECO:0000259" key="15">
    <source>
        <dbReference type="PROSITE" id="PS50109"/>
    </source>
</evidence>
<evidence type="ECO:0000256" key="7">
    <source>
        <dbReference type="ARBA" id="ARBA00022692"/>
    </source>
</evidence>
<evidence type="ECO:0000256" key="6">
    <source>
        <dbReference type="ARBA" id="ARBA00022679"/>
    </source>
</evidence>
<dbReference type="GO" id="GO:0005524">
    <property type="term" value="F:ATP binding"/>
    <property type="evidence" value="ECO:0007669"/>
    <property type="project" value="UniProtKB-KW"/>
</dbReference>